<comment type="caution">
    <text evidence="2">The sequence shown here is derived from an EMBL/GenBank/DDBJ whole genome shotgun (WGS) entry which is preliminary data.</text>
</comment>
<dbReference type="Gene3D" id="3.90.25.10">
    <property type="entry name" value="UDP-galactose 4-epimerase, domain 1"/>
    <property type="match status" value="1"/>
</dbReference>
<dbReference type="InterPro" id="IPR050422">
    <property type="entry name" value="X-Pro_aminopeptidase_P"/>
</dbReference>
<sequence length="251" mass="27479">MRYELVRADSSAIIVSALGEIVWLLNLRGNNIPHSPVMYAYLIAEIGGAKLVIDNSKATEKVDANLKKANIEIMPYNLIISKIEILAAHGAALWLDTPSVIVVIAYAYEPTGASQNNLIAIGRLPELKVCGHDHPTREGYAIRDHIHGMDLKDGCISALQKLFTSKNIGCTTHHLRSGHGSSMLETVTISEKASSKNCIDVVSKRPGDATKVHILHQVCYTKPTSNNHPLGIREKPSQTMQRPVTQTSCER</sequence>
<dbReference type="AlphaFoldDB" id="A0A9D4WJV2"/>
<evidence type="ECO:0000256" key="1">
    <source>
        <dbReference type="SAM" id="MobiDB-lite"/>
    </source>
</evidence>
<gene>
    <name evidence="2" type="ORF">KIW84_066557</name>
</gene>
<reference evidence="2 3" key="1">
    <citation type="journal article" date="2022" name="Nat. Genet.">
        <title>Improved pea reference genome and pan-genome highlight genomic features and evolutionary characteristics.</title>
        <authorList>
            <person name="Yang T."/>
            <person name="Liu R."/>
            <person name="Luo Y."/>
            <person name="Hu S."/>
            <person name="Wang D."/>
            <person name="Wang C."/>
            <person name="Pandey M.K."/>
            <person name="Ge S."/>
            <person name="Xu Q."/>
            <person name="Li N."/>
            <person name="Li G."/>
            <person name="Huang Y."/>
            <person name="Saxena R.K."/>
            <person name="Ji Y."/>
            <person name="Li M."/>
            <person name="Yan X."/>
            <person name="He Y."/>
            <person name="Liu Y."/>
            <person name="Wang X."/>
            <person name="Xiang C."/>
            <person name="Varshney R.K."/>
            <person name="Ding H."/>
            <person name="Gao S."/>
            <person name="Zong X."/>
        </authorList>
    </citation>
    <scope>NUCLEOTIDE SEQUENCE [LARGE SCALE GENOMIC DNA]</scope>
    <source>
        <strain evidence="2 3">cv. Zhongwan 6</strain>
    </source>
</reference>
<dbReference type="Proteomes" id="UP001058974">
    <property type="component" value="Chromosome 6"/>
</dbReference>
<dbReference type="PANTHER" id="PTHR43763">
    <property type="entry name" value="XAA-PRO AMINOPEPTIDASE 1"/>
    <property type="match status" value="1"/>
</dbReference>
<organism evidence="2 3">
    <name type="scientific">Pisum sativum</name>
    <name type="common">Garden pea</name>
    <name type="synonym">Lathyrus oleraceus</name>
    <dbReference type="NCBI Taxonomy" id="3888"/>
    <lineage>
        <taxon>Eukaryota</taxon>
        <taxon>Viridiplantae</taxon>
        <taxon>Streptophyta</taxon>
        <taxon>Embryophyta</taxon>
        <taxon>Tracheophyta</taxon>
        <taxon>Spermatophyta</taxon>
        <taxon>Magnoliopsida</taxon>
        <taxon>eudicotyledons</taxon>
        <taxon>Gunneridae</taxon>
        <taxon>Pentapetalae</taxon>
        <taxon>rosids</taxon>
        <taxon>fabids</taxon>
        <taxon>Fabales</taxon>
        <taxon>Fabaceae</taxon>
        <taxon>Papilionoideae</taxon>
        <taxon>50 kb inversion clade</taxon>
        <taxon>NPAAA clade</taxon>
        <taxon>Hologalegina</taxon>
        <taxon>IRL clade</taxon>
        <taxon>Fabeae</taxon>
        <taxon>Lathyrus</taxon>
    </lineage>
</organism>
<evidence type="ECO:0000313" key="3">
    <source>
        <dbReference type="Proteomes" id="UP001058974"/>
    </source>
</evidence>
<protein>
    <submittedName>
        <fullName evidence="2">Uncharacterized protein</fullName>
    </submittedName>
</protein>
<feature type="compositionally biased region" description="Polar residues" evidence="1">
    <location>
        <begin position="237"/>
        <end position="251"/>
    </location>
</feature>
<feature type="region of interest" description="Disordered" evidence="1">
    <location>
        <begin position="225"/>
        <end position="251"/>
    </location>
</feature>
<dbReference type="EMBL" id="JAMSHJ010000006">
    <property type="protein sequence ID" value="KAI5402145.1"/>
    <property type="molecule type" value="Genomic_DNA"/>
</dbReference>
<evidence type="ECO:0000313" key="2">
    <source>
        <dbReference type="EMBL" id="KAI5402145.1"/>
    </source>
</evidence>
<dbReference type="InterPro" id="IPR029149">
    <property type="entry name" value="Creatin/AminoP/Spt16_N"/>
</dbReference>
<name>A0A9D4WJV2_PEA</name>
<dbReference type="Gramene" id="Psat06G0655700-T1">
    <property type="protein sequence ID" value="KAI5402145.1"/>
    <property type="gene ID" value="KIW84_066557"/>
</dbReference>
<dbReference type="Pfam" id="PF16189">
    <property type="entry name" value="Creatinase_N_2"/>
    <property type="match status" value="1"/>
</dbReference>
<keyword evidence="3" id="KW-1185">Reference proteome</keyword>
<dbReference type="PANTHER" id="PTHR43763:SF6">
    <property type="entry name" value="XAA-PRO AMINOPEPTIDASE 1"/>
    <property type="match status" value="1"/>
</dbReference>
<accession>A0A9D4WJV2</accession>
<proteinExistence type="predicted"/>
<dbReference type="Gene3D" id="3.40.350.10">
    <property type="entry name" value="Creatinase/prolidase N-terminal domain"/>
    <property type="match status" value="1"/>
</dbReference>